<dbReference type="Gene3D" id="3.30.1390.10">
    <property type="match status" value="1"/>
</dbReference>
<dbReference type="InterPro" id="IPR014719">
    <property type="entry name" value="Ribosomal_bL12_C/ClpS-like"/>
</dbReference>
<reference evidence="3 4" key="1">
    <citation type="submission" date="2020-04" db="EMBL/GenBank/DDBJ databases">
        <title>Draft genome of Leeia sp. IMCC25680.</title>
        <authorList>
            <person name="Song J."/>
            <person name="Cho J.-C."/>
        </authorList>
    </citation>
    <scope>NUCLEOTIDE SEQUENCE [LARGE SCALE GENOMIC DNA]</scope>
    <source>
        <strain evidence="3 4">IMCC25680</strain>
    </source>
</reference>
<dbReference type="HAMAP" id="MF_00302">
    <property type="entry name" value="ClpS"/>
    <property type="match status" value="1"/>
</dbReference>
<evidence type="ECO:0000313" key="3">
    <source>
        <dbReference type="EMBL" id="NLR76785.1"/>
    </source>
</evidence>
<dbReference type="InterPro" id="IPR022935">
    <property type="entry name" value="ClpS"/>
</dbReference>
<feature type="domain" description="Adaptor protein ClpS core" evidence="2">
    <location>
        <begin position="20"/>
        <end position="97"/>
    </location>
</feature>
<comment type="function">
    <text evidence="1">Involved in the modulation of the specificity of the ClpAP-mediated ATP-dependent protein degradation.</text>
</comment>
<organism evidence="3 4">
    <name type="scientific">Leeia aquatica</name>
    <dbReference type="NCBI Taxonomy" id="2725557"/>
    <lineage>
        <taxon>Bacteria</taxon>
        <taxon>Pseudomonadati</taxon>
        <taxon>Pseudomonadota</taxon>
        <taxon>Betaproteobacteria</taxon>
        <taxon>Neisseriales</taxon>
        <taxon>Leeiaceae</taxon>
        <taxon>Leeia</taxon>
    </lineage>
</organism>
<proteinExistence type="inferred from homology"/>
<dbReference type="Proteomes" id="UP000587991">
    <property type="component" value="Unassembled WGS sequence"/>
</dbReference>
<keyword evidence="4" id="KW-1185">Reference proteome</keyword>
<dbReference type="GO" id="GO:0006508">
    <property type="term" value="P:proteolysis"/>
    <property type="evidence" value="ECO:0007669"/>
    <property type="project" value="UniProtKB-UniRule"/>
</dbReference>
<dbReference type="SUPFAM" id="SSF54736">
    <property type="entry name" value="ClpS-like"/>
    <property type="match status" value="1"/>
</dbReference>
<comment type="caution">
    <text evidence="3">The sequence shown here is derived from an EMBL/GenBank/DDBJ whole genome shotgun (WGS) entry which is preliminary data.</text>
</comment>
<accession>A0A847SCY4</accession>
<evidence type="ECO:0000259" key="2">
    <source>
        <dbReference type="Pfam" id="PF02617"/>
    </source>
</evidence>
<dbReference type="FunFam" id="3.30.1390.10:FF:000002">
    <property type="entry name" value="ATP-dependent Clp protease adapter protein ClpS"/>
    <property type="match status" value="1"/>
</dbReference>
<dbReference type="RefSeq" id="WP_168878628.1">
    <property type="nucleotide sequence ID" value="NZ_JABAIM010000005.1"/>
</dbReference>
<comment type="similarity">
    <text evidence="1">Belongs to the ClpS family.</text>
</comment>
<dbReference type="GO" id="GO:0008233">
    <property type="term" value="F:peptidase activity"/>
    <property type="evidence" value="ECO:0007669"/>
    <property type="project" value="UniProtKB-KW"/>
</dbReference>
<dbReference type="EMBL" id="JABAIM010000005">
    <property type="protein sequence ID" value="NLR76785.1"/>
    <property type="molecule type" value="Genomic_DNA"/>
</dbReference>
<dbReference type="NCBIfam" id="NF000672">
    <property type="entry name" value="PRK00033.1-5"/>
    <property type="match status" value="1"/>
</dbReference>
<dbReference type="InterPro" id="IPR003769">
    <property type="entry name" value="ClpS_core"/>
</dbReference>
<comment type="subunit">
    <text evidence="1">Binds to the N-terminal domain of the chaperone ClpA.</text>
</comment>
<keyword evidence="3" id="KW-0378">Hydrolase</keyword>
<dbReference type="PANTHER" id="PTHR33473:SF19">
    <property type="entry name" value="ATP-DEPENDENT CLP PROTEASE ADAPTER PROTEIN CLPS"/>
    <property type="match status" value="1"/>
</dbReference>
<evidence type="ECO:0000256" key="1">
    <source>
        <dbReference type="HAMAP-Rule" id="MF_00302"/>
    </source>
</evidence>
<dbReference type="Pfam" id="PF02617">
    <property type="entry name" value="ClpS"/>
    <property type="match status" value="1"/>
</dbReference>
<dbReference type="GO" id="GO:0030163">
    <property type="term" value="P:protein catabolic process"/>
    <property type="evidence" value="ECO:0007669"/>
    <property type="project" value="InterPro"/>
</dbReference>
<dbReference type="AlphaFoldDB" id="A0A847SCY4"/>
<gene>
    <name evidence="1 3" type="primary">clpS</name>
    <name evidence="3" type="ORF">HF682_16580</name>
</gene>
<evidence type="ECO:0000313" key="4">
    <source>
        <dbReference type="Proteomes" id="UP000587991"/>
    </source>
</evidence>
<sequence length="102" mass="11849">MSNKHQEIERIAEKRAKTTPPPLWKVVLLNDDFTPQDFVVALLQHFFHMDEAQATRVMLMVHHQGRGICGVYVKDVAETKVAQVMQFARQHQHPLQCVMEEN</sequence>
<keyword evidence="3" id="KW-0645">Protease</keyword>
<dbReference type="PANTHER" id="PTHR33473">
    <property type="entry name" value="ATP-DEPENDENT CLP PROTEASE ADAPTER PROTEIN CLPS1, CHLOROPLASTIC"/>
    <property type="match status" value="1"/>
</dbReference>
<name>A0A847SCY4_9NEIS</name>
<protein>
    <recommendedName>
        <fullName evidence="1">ATP-dependent Clp protease adapter protein ClpS</fullName>
    </recommendedName>
</protein>